<sequence>MIAGTYDHLKANFAKFKNSPYREYQEESVDFILQSKKKIVVITAPTGSGKSLISMCAGANYSGFTYLVSSKALQGQIQNDFLEVAVMKGRSNYECGYNHNMNCDECMHGSLFQCELYKDNCPYEIQKRKVLGSKYRLLNYSYYLSECNYVGKFSGSPIVFADEGDLLENLLADFINLSISPRIVKKLQIPKPKFITAEAKNGIESWILWADKTVRNKINNYIQRLNNQITDAGDEDSDVKAIKRELKQAESVKYRLDIFVANVDKDWLFEETYKGGYEFKPTWIPEKLSEYFFFRHARKHVLLSATFPPPSIMGKLLGRMPGDFDYYESPSTFSIKNRPVKIDAVANLTYKTFDVEAPKTIKAVKRLVDERPDRKGLIHTISYKLTEMIMSIGNPRLVTHNTSNREEVLNMFKNSELPLVLVSPSMERGVDLKDDEARFIIFCKAPFLSLADKLTKSRVYGSNIGSLWYRSACAQVIVQGCGRGVRHKNDFCESIILDKQIVKLMADNRSLFPTYFLSAIEI</sequence>
<dbReference type="SMART" id="SM00491">
    <property type="entry name" value="HELICc2"/>
    <property type="match status" value="1"/>
</dbReference>
<dbReference type="PANTHER" id="PTHR11472">
    <property type="entry name" value="DNA REPAIR DEAD HELICASE RAD3/XP-D SUBFAMILY MEMBER"/>
    <property type="match status" value="1"/>
</dbReference>
<dbReference type="InterPro" id="IPR045028">
    <property type="entry name" value="DinG/Rad3-like"/>
</dbReference>
<reference evidence="2" key="1">
    <citation type="submission" date="2020-03" db="EMBL/GenBank/DDBJ databases">
        <title>The deep terrestrial virosphere.</title>
        <authorList>
            <person name="Holmfeldt K."/>
            <person name="Nilsson E."/>
            <person name="Simone D."/>
            <person name="Lopez-Fernandez M."/>
            <person name="Wu X."/>
            <person name="de Brujin I."/>
            <person name="Lundin D."/>
            <person name="Andersson A."/>
            <person name="Bertilsson S."/>
            <person name="Dopson M."/>
        </authorList>
    </citation>
    <scope>NUCLEOTIDE SEQUENCE</scope>
    <source>
        <strain evidence="2">MM415B03498</strain>
    </source>
</reference>
<dbReference type="EMBL" id="MT142955">
    <property type="protein sequence ID" value="QJA91023.1"/>
    <property type="molecule type" value="Genomic_DNA"/>
</dbReference>
<dbReference type="Gene3D" id="3.40.50.300">
    <property type="entry name" value="P-loop containing nucleotide triphosphate hydrolases"/>
    <property type="match status" value="2"/>
</dbReference>
<dbReference type="AlphaFoldDB" id="A0A6M3L994"/>
<dbReference type="GO" id="GO:0016818">
    <property type="term" value="F:hydrolase activity, acting on acid anhydrides, in phosphorus-containing anhydrides"/>
    <property type="evidence" value="ECO:0007669"/>
    <property type="project" value="InterPro"/>
</dbReference>
<dbReference type="PANTHER" id="PTHR11472:SF34">
    <property type="entry name" value="REGULATOR OF TELOMERE ELONGATION HELICASE 1"/>
    <property type="match status" value="1"/>
</dbReference>
<protein>
    <submittedName>
        <fullName evidence="2">Putative helicase</fullName>
    </submittedName>
</protein>
<dbReference type="InterPro" id="IPR006555">
    <property type="entry name" value="ATP-dep_Helicase_C"/>
</dbReference>
<dbReference type="Pfam" id="PF13307">
    <property type="entry name" value="Helicase_C_2"/>
    <property type="match status" value="1"/>
</dbReference>
<gene>
    <name evidence="2" type="ORF">MM415B03498_0002</name>
</gene>
<evidence type="ECO:0000259" key="1">
    <source>
        <dbReference type="SMART" id="SM00491"/>
    </source>
</evidence>
<feature type="domain" description="ATP-dependent helicase C-terminal" evidence="1">
    <location>
        <begin position="379"/>
        <end position="503"/>
    </location>
</feature>
<proteinExistence type="predicted"/>
<dbReference type="InterPro" id="IPR027417">
    <property type="entry name" value="P-loop_NTPase"/>
</dbReference>
<evidence type="ECO:0000313" key="2">
    <source>
        <dbReference type="EMBL" id="QJA91023.1"/>
    </source>
</evidence>
<keyword evidence="2" id="KW-0547">Nucleotide-binding</keyword>
<dbReference type="SUPFAM" id="SSF52540">
    <property type="entry name" value="P-loop containing nucleoside triphosphate hydrolases"/>
    <property type="match status" value="1"/>
</dbReference>
<dbReference type="GO" id="GO:0003677">
    <property type="term" value="F:DNA binding"/>
    <property type="evidence" value="ECO:0007669"/>
    <property type="project" value="InterPro"/>
</dbReference>
<dbReference type="InterPro" id="IPR006935">
    <property type="entry name" value="Helicase/UvrB_N"/>
</dbReference>
<dbReference type="GO" id="GO:0005524">
    <property type="term" value="F:ATP binding"/>
    <property type="evidence" value="ECO:0007669"/>
    <property type="project" value="InterPro"/>
</dbReference>
<keyword evidence="2" id="KW-0378">Hydrolase</keyword>
<keyword evidence="2" id="KW-0347">Helicase</keyword>
<dbReference type="GO" id="GO:0006139">
    <property type="term" value="P:nucleobase-containing compound metabolic process"/>
    <property type="evidence" value="ECO:0007669"/>
    <property type="project" value="InterPro"/>
</dbReference>
<dbReference type="GO" id="GO:0003678">
    <property type="term" value="F:DNA helicase activity"/>
    <property type="evidence" value="ECO:0007669"/>
    <property type="project" value="TreeGrafter"/>
</dbReference>
<keyword evidence="2" id="KW-0067">ATP-binding</keyword>
<organism evidence="2">
    <name type="scientific">viral metagenome</name>
    <dbReference type="NCBI Taxonomy" id="1070528"/>
    <lineage>
        <taxon>unclassified sequences</taxon>
        <taxon>metagenomes</taxon>
        <taxon>organismal metagenomes</taxon>
    </lineage>
</organism>
<name>A0A6M3L994_9ZZZZ</name>
<accession>A0A6M3L994</accession>
<dbReference type="Pfam" id="PF04851">
    <property type="entry name" value="ResIII"/>
    <property type="match status" value="1"/>
</dbReference>